<evidence type="ECO:0000259" key="3">
    <source>
        <dbReference type="Pfam" id="PF17148"/>
    </source>
</evidence>
<reference evidence="5 6" key="1">
    <citation type="submission" date="2020-02" db="EMBL/GenBank/DDBJ databases">
        <title>Whole-genome sequencing and comparative analysis of the genomes of Bacteroides thetaiotaomicron and Escherichia coli isolated from a healthy resident in Vietnam.</title>
        <authorList>
            <person name="Mohsin M."/>
            <person name="Tanaka K."/>
            <person name="Kawahara R."/>
            <person name="Kondo S."/>
            <person name="Noguchi H."/>
            <person name="Motooka D."/>
            <person name="Nakamura S."/>
            <person name="Khong D.T."/>
            <person name="Nguyen T.N."/>
            <person name="Tran H.T."/>
            <person name="Yamamoto Y."/>
        </authorList>
    </citation>
    <scope>NUCLEOTIDE SEQUENCE [LARGE SCALE GENOMIC DNA]</scope>
    <source>
        <strain evidence="5 6">F9-2</strain>
    </source>
</reference>
<dbReference type="InterPro" id="IPR033413">
    <property type="entry name" value="DUF5117"/>
</dbReference>
<dbReference type="InterPro" id="IPR033428">
    <property type="entry name" value="DUF5118"/>
</dbReference>
<evidence type="ECO:0000259" key="4">
    <source>
        <dbReference type="Pfam" id="PF17162"/>
    </source>
</evidence>
<dbReference type="Pfam" id="PF17148">
    <property type="entry name" value="DUF5117"/>
    <property type="match status" value="1"/>
</dbReference>
<evidence type="ECO:0000259" key="2">
    <source>
        <dbReference type="Pfam" id="PF16313"/>
    </source>
</evidence>
<dbReference type="PANTHER" id="PTHR38478:SF1">
    <property type="entry name" value="ZINC DEPENDENT METALLOPROTEASE DOMAIN LIPOPROTEIN"/>
    <property type="match status" value="1"/>
</dbReference>
<proteinExistence type="predicted"/>
<protein>
    <recommendedName>
        <fullName evidence="7">DUF5117 domain-containing protein</fullName>
    </recommendedName>
</protein>
<feature type="signal peptide" evidence="1">
    <location>
        <begin position="1"/>
        <end position="29"/>
    </location>
</feature>
<keyword evidence="1" id="KW-0732">Signal</keyword>
<dbReference type="AlphaFoldDB" id="A0A679HUM6"/>
<name>A0A679HUM6_BACT4</name>
<evidence type="ECO:0000313" key="6">
    <source>
        <dbReference type="Proteomes" id="UP000500882"/>
    </source>
</evidence>
<dbReference type="Pfam" id="PF17162">
    <property type="entry name" value="DUF5118"/>
    <property type="match status" value="1"/>
</dbReference>
<dbReference type="InterPro" id="IPR032534">
    <property type="entry name" value="EcxA_zinc-bd"/>
</dbReference>
<feature type="chain" id="PRO_5025686618" description="DUF5117 domain-containing protein" evidence="1">
    <location>
        <begin position="30"/>
        <end position="872"/>
    </location>
</feature>
<feature type="domain" description="EcxA zinc-binding" evidence="2">
    <location>
        <begin position="435"/>
        <end position="740"/>
    </location>
</feature>
<dbReference type="EMBL" id="AP022660">
    <property type="protein sequence ID" value="BCA52592.1"/>
    <property type="molecule type" value="Genomic_DNA"/>
</dbReference>
<sequence>MIGSMRNRYSKILCLLLLFACCLPQEGNAFWPFKKKKKEDKKENLTPYQKLFKNKKVQTAHGLMTIHKVEGKVYVEFPVAMLGREMLFASSIENTSDGGEGAPGQLGGTDVRFRFEMIDSTLVARMPLLSKPVNTSGDAYIARALDNAHNPGIFKSFKVLACTPDSSALVVDMKGLFLEGSAFTKPFPSTSANGYYGFVSRDHSLQSDKSAILGVSASENHISVREELSYTVDHTLMGAYNMYKDVPLTAVVTKMLCILPEEPMTPRLADSRLGLTTQLKSDYSGATQEVKSIRYAKRWRIEPSDSAAYRRGELVRPVKQLVFYIDSLMPVKWNPYIKAGAESWNKAFEKIGFKDVICVKEFPKNDTLFNANSFDCMTIRYSASWLNSAQTTIHSDTRTGEILNASILINANMISVQYADRIGATVAIDPRVRTTVFPQEIQGELIQAAIAQAVGTGLGLTMNWGASCAYPVDSLRSASFTQKYGLASSVMGGVIINDVATEEDVRNGVCLVNTKPGPYDELVIKYLYQPIYASSLQEEKETLDSWIREHTGDPYYAYIRNQSRFDSDPRNSRGSLGDDHLKSFDYMLPNVRKGFENYYSWFAKEDRDFLMRRRVHSALSERLSGRIYAILSYIGGIYLNDIREKDAIPSYSMVDREKQKAALSKALELAKNLDWVDDTAHLNEFEISDKKADRLRLDIFNGIFGRLPYVEVCTERFPGAAYTASEYLDDIYGIVWEGVLKHRPLENFERALQTAFLESIISTSTATAPIGSFKASKTGFAATGKPEINLAALRNGGKVDMKMYSLQNAEEVAGFSSIPPIYTNQTKIAAYYFDLLMRTKDMLKKAISTAPEADRSHYDLLIYRINKATEIE</sequence>
<evidence type="ECO:0008006" key="7">
    <source>
        <dbReference type="Google" id="ProtNLM"/>
    </source>
</evidence>
<dbReference type="Pfam" id="PF16313">
    <property type="entry name" value="DUF4953"/>
    <property type="match status" value="1"/>
</dbReference>
<organism evidence="5 6">
    <name type="scientific">Bacteroides thetaiotaomicron</name>
    <dbReference type="NCBI Taxonomy" id="818"/>
    <lineage>
        <taxon>Bacteria</taxon>
        <taxon>Pseudomonadati</taxon>
        <taxon>Bacteroidota</taxon>
        <taxon>Bacteroidia</taxon>
        <taxon>Bacteroidales</taxon>
        <taxon>Bacteroidaceae</taxon>
        <taxon>Bacteroides</taxon>
    </lineage>
</organism>
<feature type="domain" description="DUF5117" evidence="3">
    <location>
        <begin position="106"/>
        <end position="304"/>
    </location>
</feature>
<feature type="domain" description="DUF5118" evidence="4">
    <location>
        <begin position="46"/>
        <end position="95"/>
    </location>
</feature>
<dbReference type="Proteomes" id="UP000500882">
    <property type="component" value="Chromosome"/>
</dbReference>
<gene>
    <name evidence="5" type="ORF">BatF92_45340</name>
</gene>
<evidence type="ECO:0000313" key="5">
    <source>
        <dbReference type="EMBL" id="BCA52592.1"/>
    </source>
</evidence>
<evidence type="ECO:0000256" key="1">
    <source>
        <dbReference type="SAM" id="SignalP"/>
    </source>
</evidence>
<accession>A0A679HUM6</accession>
<dbReference type="PANTHER" id="PTHR38478">
    <property type="entry name" value="PEPTIDASE M1A AND M12B"/>
    <property type="match status" value="1"/>
</dbReference>